<dbReference type="PANTHER" id="PTHR22916">
    <property type="entry name" value="GLYCOSYLTRANSFERASE"/>
    <property type="match status" value="1"/>
</dbReference>
<dbReference type="PANTHER" id="PTHR22916:SF51">
    <property type="entry name" value="GLYCOSYLTRANSFERASE EPSH-RELATED"/>
    <property type="match status" value="1"/>
</dbReference>
<accession>A0A9E6ZZZ9</accession>
<evidence type="ECO:0000259" key="3">
    <source>
        <dbReference type="Pfam" id="PF00535"/>
    </source>
</evidence>
<dbReference type="Gene3D" id="3.90.550.10">
    <property type="entry name" value="Spore Coat Polysaccharide Biosynthesis Protein SpsA, Chain A"/>
    <property type="match status" value="1"/>
</dbReference>
<keyword evidence="5" id="KW-1185">Reference proteome</keyword>
<feature type="domain" description="Glycosyltransferase 2-like" evidence="3">
    <location>
        <begin position="4"/>
        <end position="168"/>
    </location>
</feature>
<reference evidence="4" key="1">
    <citation type="submission" date="2022-03" db="EMBL/GenBank/DDBJ databases">
        <title>Description of Abyssus ytuae gen. nov., sp. nov., a novel member of the family Flavobacteriaceae isolated from the sediment of Mariana Trench.</title>
        <authorList>
            <person name="Zhang J."/>
            <person name="Xu X."/>
        </authorList>
    </citation>
    <scope>NUCLEOTIDE SEQUENCE</scope>
    <source>
        <strain evidence="4">MT3330</strain>
    </source>
</reference>
<proteinExistence type="predicted"/>
<dbReference type="Proteomes" id="UP000831290">
    <property type="component" value="Chromosome"/>
</dbReference>
<dbReference type="InterPro" id="IPR029044">
    <property type="entry name" value="Nucleotide-diphossugar_trans"/>
</dbReference>
<name>A0A9E6ZZZ9_9FLAO</name>
<keyword evidence="2 4" id="KW-0808">Transferase</keyword>
<dbReference type="KEGG" id="fbm:MQE35_15210"/>
<dbReference type="EMBL" id="CP094358">
    <property type="protein sequence ID" value="UOB17076.1"/>
    <property type="molecule type" value="Genomic_DNA"/>
</dbReference>
<evidence type="ECO:0000313" key="4">
    <source>
        <dbReference type="EMBL" id="UOB17076.1"/>
    </source>
</evidence>
<dbReference type="EC" id="2.4.-.-" evidence="4"/>
<dbReference type="InterPro" id="IPR001173">
    <property type="entry name" value="Glyco_trans_2-like"/>
</dbReference>
<keyword evidence="1 4" id="KW-0328">Glycosyltransferase</keyword>
<dbReference type="Pfam" id="PF00535">
    <property type="entry name" value="Glycos_transf_2"/>
    <property type="match status" value="1"/>
</dbReference>
<dbReference type="RefSeq" id="WP_255842346.1">
    <property type="nucleotide sequence ID" value="NZ_CP094358.1"/>
</dbReference>
<evidence type="ECO:0000256" key="2">
    <source>
        <dbReference type="ARBA" id="ARBA00022679"/>
    </source>
</evidence>
<dbReference type="SUPFAM" id="SSF53448">
    <property type="entry name" value="Nucleotide-diphospho-sugar transferases"/>
    <property type="match status" value="1"/>
</dbReference>
<dbReference type="CDD" id="cd00761">
    <property type="entry name" value="Glyco_tranf_GTA_type"/>
    <property type="match status" value="1"/>
</dbReference>
<sequence length="329" mass="37658">MKLSVIVPVYNLAEYLEKCINSIVQQDIPPANYEIVAVNDGSTDNSLQILDSLSSKYKNLKIISQENKGLSSARNTGIEHATGEYILFVDSDDYILPGTLHHLLSIARKNTLDVLEFGAAGIDQNGKIVYSIQKSTNNGILSGEEYLSSVTYMNSACNKLYRREFFNKHSFRFKEGIYIEDIEFNIRVIFYAKRVQAIDRVMAHFVQREGSITRTRNFAKTKKMVYNILTVITSLNNFSEVIITPKSKAYIAVKKKICGLITTMLLRVVKSIDDYTIKTDIISQLKKQNLYPIPYKTGEKKKDIFRWFANQNYLFSMICKINCSINKKR</sequence>
<dbReference type="GO" id="GO:0016758">
    <property type="term" value="F:hexosyltransferase activity"/>
    <property type="evidence" value="ECO:0007669"/>
    <property type="project" value="UniProtKB-ARBA"/>
</dbReference>
<organism evidence="4 5">
    <name type="scientific">Abyssalbus ytuae</name>
    <dbReference type="NCBI Taxonomy" id="2926907"/>
    <lineage>
        <taxon>Bacteria</taxon>
        <taxon>Pseudomonadati</taxon>
        <taxon>Bacteroidota</taxon>
        <taxon>Flavobacteriia</taxon>
        <taxon>Flavobacteriales</taxon>
        <taxon>Flavobacteriaceae</taxon>
        <taxon>Abyssalbus</taxon>
    </lineage>
</organism>
<gene>
    <name evidence="4" type="ORF">MQE35_15210</name>
</gene>
<protein>
    <submittedName>
        <fullName evidence="4">Glycosyltransferase</fullName>
        <ecNumber evidence="4">2.4.-.-</ecNumber>
    </submittedName>
</protein>
<evidence type="ECO:0000256" key="1">
    <source>
        <dbReference type="ARBA" id="ARBA00022676"/>
    </source>
</evidence>
<dbReference type="AlphaFoldDB" id="A0A9E6ZZZ9"/>
<evidence type="ECO:0000313" key="5">
    <source>
        <dbReference type="Proteomes" id="UP000831290"/>
    </source>
</evidence>